<evidence type="ECO:0000256" key="2">
    <source>
        <dbReference type="ARBA" id="ARBA00023002"/>
    </source>
</evidence>
<evidence type="ECO:0000313" key="4">
    <source>
        <dbReference type="EMBL" id="TXF13774.1"/>
    </source>
</evidence>
<dbReference type="InParanoid" id="A0A5C7EM27"/>
<dbReference type="OrthoDB" id="5288288at2"/>
<dbReference type="FunCoup" id="A0A5C7EM27">
    <property type="interactions" value="448"/>
</dbReference>
<dbReference type="InterPro" id="IPR036188">
    <property type="entry name" value="FAD/NAD-bd_sf"/>
</dbReference>
<dbReference type="PANTHER" id="PTHR13847:SF280">
    <property type="entry name" value="D-AMINO ACID DEHYDROGENASE"/>
    <property type="match status" value="1"/>
</dbReference>
<name>A0A5C7EM27_9PROT</name>
<dbReference type="Pfam" id="PF01266">
    <property type="entry name" value="DAO"/>
    <property type="match status" value="1"/>
</dbReference>
<dbReference type="SUPFAM" id="SSF51905">
    <property type="entry name" value="FAD/NAD(P)-binding domain"/>
    <property type="match status" value="1"/>
</dbReference>
<dbReference type="GO" id="GO:0005886">
    <property type="term" value="C:plasma membrane"/>
    <property type="evidence" value="ECO:0007669"/>
    <property type="project" value="TreeGrafter"/>
</dbReference>
<dbReference type="GO" id="GO:0055130">
    <property type="term" value="P:D-alanine catabolic process"/>
    <property type="evidence" value="ECO:0007669"/>
    <property type="project" value="TreeGrafter"/>
</dbReference>
<dbReference type="AlphaFoldDB" id="A0A5C7EM27"/>
<dbReference type="GO" id="GO:0008718">
    <property type="term" value="F:D-amino-acid dehydrogenase activity"/>
    <property type="evidence" value="ECO:0007669"/>
    <property type="project" value="TreeGrafter"/>
</dbReference>
<dbReference type="SUPFAM" id="SSF54373">
    <property type="entry name" value="FAD-linked reductases, C-terminal domain"/>
    <property type="match status" value="1"/>
</dbReference>
<comment type="similarity">
    <text evidence="1">Belongs to the DadA oxidoreductase family.</text>
</comment>
<dbReference type="Proteomes" id="UP000321201">
    <property type="component" value="Unassembled WGS sequence"/>
</dbReference>
<reference evidence="4 5" key="1">
    <citation type="submission" date="2019-08" db="EMBL/GenBank/DDBJ databases">
        <title>Pelomicrobium methylotrophicum gen. nov., sp. nov. a moderately thermophilic, facultatively anaerobic, lithoautotrophic and methylotrophic bacterium isolated from a terrestrial mud volcano.</title>
        <authorList>
            <person name="Slobodkina G.B."/>
            <person name="Merkel A.Y."/>
            <person name="Slobodkin A.I."/>
        </authorList>
    </citation>
    <scope>NUCLEOTIDE SEQUENCE [LARGE SCALE GENOMIC DNA]</scope>
    <source>
        <strain evidence="4 5">SM250</strain>
    </source>
</reference>
<sequence>MEILVLGAGVIGVTSAWYLAEAGHRVTVLEREPGPALETSYANGGQVSVSHAEPWANPDAPAKLLRWLWREDAPLKFRPRWEAAQWAWGARFLLECFPSRTRRNAAAIAALARLSGASLKALRARTGIEYDQLTRGILHVFTEPGDYEAARRKLPELTKLGLTLELKSAAECVAIEPALEGSRAPIQGGLFCPDDESGDARKFTQALAVLAAQRGVAFHYETRIDGLEVDGGRVAGVRVRADGGSEILRAEAYVVCLGSDSPRLLAPLGERLPIYPVKGYSVTLPAGPGAPTVSLTDEAKKLVLSRLGERLRVAGMAELAGYDLALDARRCALILERVFELFPRAGDRAAAECWTGLRPATPGNVPVIGRSRRFENLFLNTGHGTLGWTLSCGSARVLAELVDGRSPAIEFPFWGRR</sequence>
<dbReference type="EMBL" id="VPFL01000001">
    <property type="protein sequence ID" value="TXF13774.1"/>
    <property type="molecule type" value="Genomic_DNA"/>
</dbReference>
<keyword evidence="5" id="KW-1185">Reference proteome</keyword>
<dbReference type="GO" id="GO:0005737">
    <property type="term" value="C:cytoplasm"/>
    <property type="evidence" value="ECO:0007669"/>
    <property type="project" value="TreeGrafter"/>
</dbReference>
<evidence type="ECO:0000256" key="1">
    <source>
        <dbReference type="ARBA" id="ARBA00009410"/>
    </source>
</evidence>
<proteinExistence type="inferred from homology"/>
<protein>
    <submittedName>
        <fullName evidence="4">D-amino acid dehydrogenase</fullName>
    </submittedName>
</protein>
<dbReference type="RefSeq" id="WP_147798359.1">
    <property type="nucleotide sequence ID" value="NZ_VPFL01000001.1"/>
</dbReference>
<dbReference type="NCBIfam" id="NF001933">
    <property type="entry name" value="PRK00711.1"/>
    <property type="match status" value="1"/>
</dbReference>
<keyword evidence="2" id="KW-0560">Oxidoreductase</keyword>
<evidence type="ECO:0000259" key="3">
    <source>
        <dbReference type="Pfam" id="PF01266"/>
    </source>
</evidence>
<dbReference type="InterPro" id="IPR006076">
    <property type="entry name" value="FAD-dep_OxRdtase"/>
</dbReference>
<evidence type="ECO:0000313" key="5">
    <source>
        <dbReference type="Proteomes" id="UP000321201"/>
    </source>
</evidence>
<accession>A0A5C7EM27</accession>
<dbReference type="PANTHER" id="PTHR13847">
    <property type="entry name" value="SARCOSINE DEHYDROGENASE-RELATED"/>
    <property type="match status" value="1"/>
</dbReference>
<organism evidence="4 5">
    <name type="scientific">Pelomicrobium methylotrophicum</name>
    <dbReference type="NCBI Taxonomy" id="2602750"/>
    <lineage>
        <taxon>Bacteria</taxon>
        <taxon>Pseudomonadati</taxon>
        <taxon>Pseudomonadota</taxon>
        <taxon>Hydrogenophilia</taxon>
        <taxon>Hydrogenophilia incertae sedis</taxon>
        <taxon>Pelomicrobium</taxon>
    </lineage>
</organism>
<dbReference type="Gene3D" id="3.50.50.60">
    <property type="entry name" value="FAD/NAD(P)-binding domain"/>
    <property type="match status" value="2"/>
</dbReference>
<gene>
    <name evidence="4" type="ORF">FR698_01310</name>
</gene>
<dbReference type="PRINTS" id="PR00411">
    <property type="entry name" value="PNDRDTASEI"/>
</dbReference>
<comment type="caution">
    <text evidence="4">The sequence shown here is derived from an EMBL/GenBank/DDBJ whole genome shotgun (WGS) entry which is preliminary data.</text>
</comment>
<feature type="domain" description="FAD dependent oxidoreductase" evidence="3">
    <location>
        <begin position="3"/>
        <end position="401"/>
    </location>
</feature>
<dbReference type="Gene3D" id="3.30.9.10">
    <property type="entry name" value="D-Amino Acid Oxidase, subunit A, domain 2"/>
    <property type="match status" value="1"/>
</dbReference>